<dbReference type="EMBL" id="WHNW01000010">
    <property type="protein sequence ID" value="MPV86679.1"/>
    <property type="molecule type" value="Genomic_DNA"/>
</dbReference>
<accession>A0A6N7EZ92</accession>
<feature type="transmembrane region" description="Helical" evidence="1">
    <location>
        <begin position="146"/>
        <end position="169"/>
    </location>
</feature>
<feature type="transmembrane region" description="Helical" evidence="1">
    <location>
        <begin position="248"/>
        <end position="270"/>
    </location>
</feature>
<dbReference type="Proteomes" id="UP000471298">
    <property type="component" value="Unassembled WGS sequence"/>
</dbReference>
<dbReference type="RefSeq" id="WP_152810673.1">
    <property type="nucleotide sequence ID" value="NZ_WHNW01000010.1"/>
</dbReference>
<sequence>MNITESEIMIATHLYVYMLILALVGYTACIYFNLHRALSTFFSYYIFFALIVWGVIVFIYRKHVGSYNEFNAFSSMEIWQLRTVDFLRMTFPKNHLNYRDLFVFPYIGVFSWLTTLSLMATFFKFNHIIRLKVFFLAKLPSVKIKYVFFAVIAIVVWFMVYAGICFWLDRCAEDESTNPFNSREAYLLINFWNFTGRYLEILLVTHYIIYLFNNSFRPNLTLVPFLFFWLVSPTFFTVFFLQDIFNTVVIHSFLKIIAMLCLLFIALWGYKKTREKSIYFMIMLAPSYSMLFMVFFIQWTEYM</sequence>
<reference evidence="2 3" key="1">
    <citation type="submission" date="2019-10" db="EMBL/GenBank/DDBJ databases">
        <title>Cardiobacteriales fam. a chemoheterotrophic member of the order Cardiobacteriales, and proposal of Cardiobacteriales fam. nov.</title>
        <authorList>
            <person name="Wang C."/>
        </authorList>
    </citation>
    <scope>NUCLEOTIDE SEQUENCE [LARGE SCALE GENOMIC DNA]</scope>
    <source>
        <strain evidence="2 3">ML27</strain>
    </source>
</reference>
<organism evidence="2 3">
    <name type="scientific">Ostreibacterium oceani</name>
    <dbReference type="NCBI Taxonomy" id="2654998"/>
    <lineage>
        <taxon>Bacteria</taxon>
        <taxon>Pseudomonadati</taxon>
        <taxon>Pseudomonadota</taxon>
        <taxon>Gammaproteobacteria</taxon>
        <taxon>Cardiobacteriales</taxon>
        <taxon>Ostreibacteriaceae</taxon>
        <taxon>Ostreibacterium</taxon>
    </lineage>
</organism>
<feature type="transmembrane region" description="Helical" evidence="1">
    <location>
        <begin position="189"/>
        <end position="210"/>
    </location>
</feature>
<protein>
    <submittedName>
        <fullName evidence="2">Uncharacterized protein</fullName>
    </submittedName>
</protein>
<evidence type="ECO:0000256" key="1">
    <source>
        <dbReference type="SAM" id="Phobius"/>
    </source>
</evidence>
<keyword evidence="1" id="KW-0472">Membrane</keyword>
<keyword evidence="1" id="KW-0812">Transmembrane</keyword>
<feature type="transmembrane region" description="Helical" evidence="1">
    <location>
        <begin position="222"/>
        <end position="242"/>
    </location>
</feature>
<feature type="transmembrane region" description="Helical" evidence="1">
    <location>
        <begin position="277"/>
        <end position="299"/>
    </location>
</feature>
<keyword evidence="1" id="KW-1133">Transmembrane helix</keyword>
<proteinExistence type="predicted"/>
<name>A0A6N7EZ92_9GAMM</name>
<evidence type="ECO:0000313" key="2">
    <source>
        <dbReference type="EMBL" id="MPV86679.1"/>
    </source>
</evidence>
<feature type="transmembrane region" description="Helical" evidence="1">
    <location>
        <begin position="14"/>
        <end position="34"/>
    </location>
</feature>
<gene>
    <name evidence="2" type="ORF">GCU85_08075</name>
</gene>
<dbReference type="InParanoid" id="A0A6N7EZ92"/>
<keyword evidence="3" id="KW-1185">Reference proteome</keyword>
<feature type="transmembrane region" description="Helical" evidence="1">
    <location>
        <begin position="41"/>
        <end position="60"/>
    </location>
</feature>
<evidence type="ECO:0000313" key="3">
    <source>
        <dbReference type="Proteomes" id="UP000471298"/>
    </source>
</evidence>
<dbReference type="AlphaFoldDB" id="A0A6N7EZ92"/>
<comment type="caution">
    <text evidence="2">The sequence shown here is derived from an EMBL/GenBank/DDBJ whole genome shotgun (WGS) entry which is preliminary data.</text>
</comment>
<feature type="transmembrane region" description="Helical" evidence="1">
    <location>
        <begin position="103"/>
        <end position="125"/>
    </location>
</feature>